<gene>
    <name evidence="2" type="ORF">RCOM_0789860</name>
</gene>
<evidence type="ECO:0000256" key="1">
    <source>
        <dbReference type="SAM" id="SignalP"/>
    </source>
</evidence>
<feature type="chain" id="PRO_5002891832" evidence="1">
    <location>
        <begin position="20"/>
        <end position="182"/>
    </location>
</feature>
<evidence type="ECO:0000313" key="2">
    <source>
        <dbReference type="EMBL" id="EEF36433.1"/>
    </source>
</evidence>
<dbReference type="Proteomes" id="UP000008311">
    <property type="component" value="Unassembled WGS sequence"/>
</dbReference>
<feature type="signal peptide" evidence="1">
    <location>
        <begin position="1"/>
        <end position="19"/>
    </location>
</feature>
<evidence type="ECO:0000313" key="3">
    <source>
        <dbReference type="Proteomes" id="UP000008311"/>
    </source>
</evidence>
<keyword evidence="1" id="KW-0732">Signal</keyword>
<dbReference type="EMBL" id="EQ973977">
    <property type="protein sequence ID" value="EEF36433.1"/>
    <property type="molecule type" value="Genomic_DNA"/>
</dbReference>
<reference evidence="3" key="1">
    <citation type="journal article" date="2010" name="Nat. Biotechnol.">
        <title>Draft genome sequence of the oilseed species Ricinus communis.</title>
        <authorList>
            <person name="Chan A.P."/>
            <person name="Crabtree J."/>
            <person name="Zhao Q."/>
            <person name="Lorenzi H."/>
            <person name="Orvis J."/>
            <person name="Puiu D."/>
            <person name="Melake-Berhan A."/>
            <person name="Jones K.M."/>
            <person name="Redman J."/>
            <person name="Chen G."/>
            <person name="Cahoon E.B."/>
            <person name="Gedil M."/>
            <person name="Stanke M."/>
            <person name="Haas B.J."/>
            <person name="Wortman J.R."/>
            <person name="Fraser-Liggett C.M."/>
            <person name="Ravel J."/>
            <person name="Rabinowicz P.D."/>
        </authorList>
    </citation>
    <scope>NUCLEOTIDE SEQUENCE [LARGE SCALE GENOMIC DNA]</scope>
    <source>
        <strain evidence="3">cv. Hale</strain>
    </source>
</reference>
<dbReference type="InParanoid" id="B9SIU4"/>
<keyword evidence="3" id="KW-1185">Reference proteome</keyword>
<organism evidence="2 3">
    <name type="scientific">Ricinus communis</name>
    <name type="common">Castor bean</name>
    <dbReference type="NCBI Taxonomy" id="3988"/>
    <lineage>
        <taxon>Eukaryota</taxon>
        <taxon>Viridiplantae</taxon>
        <taxon>Streptophyta</taxon>
        <taxon>Embryophyta</taxon>
        <taxon>Tracheophyta</taxon>
        <taxon>Spermatophyta</taxon>
        <taxon>Magnoliopsida</taxon>
        <taxon>eudicotyledons</taxon>
        <taxon>Gunneridae</taxon>
        <taxon>Pentapetalae</taxon>
        <taxon>rosids</taxon>
        <taxon>fabids</taxon>
        <taxon>Malpighiales</taxon>
        <taxon>Euphorbiaceae</taxon>
        <taxon>Acalyphoideae</taxon>
        <taxon>Acalypheae</taxon>
        <taxon>Ricinus</taxon>
    </lineage>
</organism>
<accession>B9SIU4</accession>
<protein>
    <submittedName>
        <fullName evidence="2">Uncharacterized protein</fullName>
    </submittedName>
</protein>
<sequence>MEVLAWAGCSFIWRTLVWGSKLVNKVAVEMTFLLEQCLVERMPWLSLTLSTVVRIHLIRGSTKEEARMGNYLSSPHNNIADLSMEVRAKEGVRMAMLLMVLLWTNFNSRNVVVHGGKSQVASHQIASPQQFSADYAQASTRPPRSIKSASFCRYGCYSCYQIFVGGSFDADSLGGRRWCCCL</sequence>
<dbReference type="AlphaFoldDB" id="B9SIU4"/>
<name>B9SIU4_RICCO</name>
<proteinExistence type="predicted"/>